<dbReference type="SMART" id="SM00382">
    <property type="entry name" value="AAA"/>
    <property type="match status" value="1"/>
</dbReference>
<keyword evidence="5" id="KW-0029">Amino-acid transport</keyword>
<dbReference type="RefSeq" id="WP_151593408.1">
    <property type="nucleotide sequence ID" value="NZ_WBMS02000007.1"/>
</dbReference>
<dbReference type="PANTHER" id="PTHR43820:SF4">
    <property type="entry name" value="HIGH-AFFINITY BRANCHED-CHAIN AMINO ACID TRANSPORT ATP-BINDING PROTEIN LIVF"/>
    <property type="match status" value="1"/>
</dbReference>
<dbReference type="GO" id="GO:0005524">
    <property type="term" value="F:ATP binding"/>
    <property type="evidence" value="ECO:0007669"/>
    <property type="project" value="UniProtKB-KW"/>
</dbReference>
<proteinExistence type="inferred from homology"/>
<dbReference type="PROSITE" id="PS50893">
    <property type="entry name" value="ABC_TRANSPORTER_2"/>
    <property type="match status" value="1"/>
</dbReference>
<dbReference type="Gene3D" id="3.40.50.300">
    <property type="entry name" value="P-loop containing nucleotide triphosphate hydrolases"/>
    <property type="match status" value="1"/>
</dbReference>
<name>A0A6I4ME63_9ACTN</name>
<evidence type="ECO:0000256" key="2">
    <source>
        <dbReference type="ARBA" id="ARBA00022448"/>
    </source>
</evidence>
<keyword evidence="4 7" id="KW-0067">ATP-binding</keyword>
<dbReference type="AlphaFoldDB" id="A0A6I4ME63"/>
<keyword evidence="3" id="KW-0547">Nucleotide-binding</keyword>
<evidence type="ECO:0000313" key="7">
    <source>
        <dbReference type="EMBL" id="MWA00879.1"/>
    </source>
</evidence>
<accession>A0A6I4ME63</accession>
<dbReference type="Pfam" id="PF00005">
    <property type="entry name" value="ABC_tran"/>
    <property type="match status" value="1"/>
</dbReference>
<evidence type="ECO:0000256" key="4">
    <source>
        <dbReference type="ARBA" id="ARBA00022840"/>
    </source>
</evidence>
<dbReference type="GO" id="GO:0015807">
    <property type="term" value="P:L-amino acid transport"/>
    <property type="evidence" value="ECO:0007669"/>
    <property type="project" value="TreeGrafter"/>
</dbReference>
<dbReference type="GO" id="GO:0015658">
    <property type="term" value="F:branched-chain amino acid transmembrane transporter activity"/>
    <property type="evidence" value="ECO:0007669"/>
    <property type="project" value="TreeGrafter"/>
</dbReference>
<dbReference type="InterPro" id="IPR003593">
    <property type="entry name" value="AAA+_ATPase"/>
</dbReference>
<dbReference type="PANTHER" id="PTHR43820">
    <property type="entry name" value="HIGH-AFFINITY BRANCHED-CHAIN AMINO ACID TRANSPORT ATP-BINDING PROTEIN LIVF"/>
    <property type="match status" value="1"/>
</dbReference>
<evidence type="ECO:0000256" key="1">
    <source>
        <dbReference type="ARBA" id="ARBA00005417"/>
    </source>
</evidence>
<dbReference type="Proteomes" id="UP000462055">
    <property type="component" value="Unassembled WGS sequence"/>
</dbReference>
<dbReference type="InterPro" id="IPR052156">
    <property type="entry name" value="BCAA_Transport_ATP-bd_LivF"/>
</dbReference>
<comment type="similarity">
    <text evidence="1">Belongs to the ABC transporter superfamily.</text>
</comment>
<gene>
    <name evidence="7" type="ORF">F8568_010895</name>
</gene>
<dbReference type="InterPro" id="IPR027417">
    <property type="entry name" value="P-loop_NTPase"/>
</dbReference>
<dbReference type="InterPro" id="IPR003439">
    <property type="entry name" value="ABC_transporter-like_ATP-bd"/>
</dbReference>
<reference evidence="7" key="1">
    <citation type="submission" date="2019-12" db="EMBL/GenBank/DDBJ databases">
        <title>Actinomadura physcomitrii sp. nov., a novel actinomycete isolated from moss [Physcomitrium sphaericum (Ludw) Fuernr].</title>
        <authorList>
            <person name="Zhuang X."/>
        </authorList>
    </citation>
    <scope>NUCLEOTIDE SEQUENCE [LARGE SCALE GENOMIC DNA]</scope>
    <source>
        <strain evidence="7">LD22</strain>
    </source>
</reference>
<evidence type="ECO:0000256" key="5">
    <source>
        <dbReference type="ARBA" id="ARBA00022970"/>
    </source>
</evidence>
<comment type="caution">
    <text evidence="7">The sequence shown here is derived from an EMBL/GenBank/DDBJ whole genome shotgun (WGS) entry which is preliminary data.</text>
</comment>
<dbReference type="EMBL" id="WBMS02000007">
    <property type="protein sequence ID" value="MWA00879.1"/>
    <property type="molecule type" value="Genomic_DNA"/>
</dbReference>
<protein>
    <submittedName>
        <fullName evidence="7">ATP-binding cassette domain-containing protein</fullName>
    </submittedName>
</protein>
<organism evidence="7 8">
    <name type="scientific">Actinomadura physcomitrii</name>
    <dbReference type="NCBI Taxonomy" id="2650748"/>
    <lineage>
        <taxon>Bacteria</taxon>
        <taxon>Bacillati</taxon>
        <taxon>Actinomycetota</taxon>
        <taxon>Actinomycetes</taxon>
        <taxon>Streptosporangiales</taxon>
        <taxon>Thermomonosporaceae</taxon>
        <taxon>Actinomadura</taxon>
    </lineage>
</organism>
<evidence type="ECO:0000259" key="6">
    <source>
        <dbReference type="PROSITE" id="PS50893"/>
    </source>
</evidence>
<sequence length="254" mass="26299">MKILETRGLSVGHGATTVARDLDLEVAAGEIVGIFGPNGAGKTTALLTLAGCLPAHGGTVTALGSSVGRSTDARALARRGVRLVPEDRGLFRQLTVRENLILGLPGRRAGKSALDETLDALPKLRALLPRRAGLLSGGEQQQLALARALLGRPKLLLVDEMSQGLAPTIAMGLLRMLKDQAAEHGTSVLLVEQHVPMALDVVDRAYVFGHGRIMFSGTASELAGSPDLLAAVYLGADSKAARGPAGGSSLNPNE</sequence>
<evidence type="ECO:0000313" key="8">
    <source>
        <dbReference type="Proteomes" id="UP000462055"/>
    </source>
</evidence>
<keyword evidence="8" id="KW-1185">Reference proteome</keyword>
<feature type="domain" description="ABC transporter" evidence="6">
    <location>
        <begin position="4"/>
        <end position="235"/>
    </location>
</feature>
<evidence type="ECO:0000256" key="3">
    <source>
        <dbReference type="ARBA" id="ARBA00022741"/>
    </source>
</evidence>
<keyword evidence="2" id="KW-0813">Transport</keyword>
<dbReference type="GO" id="GO:0016887">
    <property type="term" value="F:ATP hydrolysis activity"/>
    <property type="evidence" value="ECO:0007669"/>
    <property type="project" value="InterPro"/>
</dbReference>
<dbReference type="SUPFAM" id="SSF52540">
    <property type="entry name" value="P-loop containing nucleoside triphosphate hydrolases"/>
    <property type="match status" value="1"/>
</dbReference>